<evidence type="ECO:0000313" key="2">
    <source>
        <dbReference type="EnsemblPlants" id="ORUFI04G09470.1"/>
    </source>
</evidence>
<dbReference type="AlphaFoldDB" id="A0A0E0P7M0"/>
<name>A0A0E0P7M0_ORYRU</name>
<proteinExistence type="predicted"/>
<protein>
    <submittedName>
        <fullName evidence="2">Uncharacterized protein</fullName>
    </submittedName>
</protein>
<dbReference type="Gramene" id="ORUFI04G09470.1">
    <property type="protein sequence ID" value="ORUFI04G09470.1"/>
    <property type="gene ID" value="ORUFI04G09470"/>
</dbReference>
<reference evidence="3" key="1">
    <citation type="submission" date="2013-06" db="EMBL/GenBank/DDBJ databases">
        <authorList>
            <person name="Zhao Q."/>
        </authorList>
    </citation>
    <scope>NUCLEOTIDE SEQUENCE</scope>
    <source>
        <strain evidence="3">cv. W1943</strain>
    </source>
</reference>
<evidence type="ECO:0000256" key="1">
    <source>
        <dbReference type="SAM" id="Phobius"/>
    </source>
</evidence>
<accession>A0A0E0P7M0</accession>
<keyword evidence="1" id="KW-0472">Membrane</keyword>
<reference evidence="2" key="2">
    <citation type="submission" date="2015-06" db="UniProtKB">
        <authorList>
            <consortium name="EnsemblPlants"/>
        </authorList>
    </citation>
    <scope>IDENTIFICATION</scope>
</reference>
<sequence length="135" mass="15300">MSARRNAQDTGDVDRFGPLRSVIPYSCVLVDLKTKSTRARALESEREFRLSDPVASLRPPLPFLPLFLGLGLLFFYLVRGHHTGLSLPKKRNMLFTMRANPQPEMTTDKQYTRLLLRSSALPVDARFNLHSIASD</sequence>
<keyword evidence="3" id="KW-1185">Reference proteome</keyword>
<dbReference type="HOGENOM" id="CLU_1891141_0_0_1"/>
<organism evidence="2 3">
    <name type="scientific">Oryza rufipogon</name>
    <name type="common">Brownbeard rice</name>
    <name type="synonym">Asian wild rice</name>
    <dbReference type="NCBI Taxonomy" id="4529"/>
    <lineage>
        <taxon>Eukaryota</taxon>
        <taxon>Viridiplantae</taxon>
        <taxon>Streptophyta</taxon>
        <taxon>Embryophyta</taxon>
        <taxon>Tracheophyta</taxon>
        <taxon>Spermatophyta</taxon>
        <taxon>Magnoliopsida</taxon>
        <taxon>Liliopsida</taxon>
        <taxon>Poales</taxon>
        <taxon>Poaceae</taxon>
        <taxon>BOP clade</taxon>
        <taxon>Oryzoideae</taxon>
        <taxon>Oryzeae</taxon>
        <taxon>Oryzinae</taxon>
        <taxon>Oryza</taxon>
    </lineage>
</organism>
<feature type="transmembrane region" description="Helical" evidence="1">
    <location>
        <begin position="61"/>
        <end position="78"/>
    </location>
</feature>
<keyword evidence="1" id="KW-0812">Transmembrane</keyword>
<dbReference type="EnsemblPlants" id="ORUFI04G09470.1">
    <property type="protein sequence ID" value="ORUFI04G09470.1"/>
    <property type="gene ID" value="ORUFI04G09470"/>
</dbReference>
<dbReference type="Proteomes" id="UP000008022">
    <property type="component" value="Unassembled WGS sequence"/>
</dbReference>
<keyword evidence="1" id="KW-1133">Transmembrane helix</keyword>
<evidence type="ECO:0000313" key="3">
    <source>
        <dbReference type="Proteomes" id="UP000008022"/>
    </source>
</evidence>